<dbReference type="EMBL" id="CP071503">
    <property type="protein sequence ID" value="QSX33574.1"/>
    <property type="molecule type" value="Genomic_DNA"/>
</dbReference>
<dbReference type="Proteomes" id="UP000662770">
    <property type="component" value="Chromosome"/>
</dbReference>
<protein>
    <recommendedName>
        <fullName evidence="4">Lipoprotein</fullName>
    </recommendedName>
</protein>
<name>A0ABX7QQL9_9GAMM</name>
<accession>A0ABX7QQL9</accession>
<dbReference type="PROSITE" id="PS51257">
    <property type="entry name" value="PROKAR_LIPOPROTEIN"/>
    <property type="match status" value="1"/>
</dbReference>
<gene>
    <name evidence="2" type="ORF">JYB87_17995</name>
</gene>
<feature type="chain" id="PRO_5045855725" description="Lipoprotein" evidence="1">
    <location>
        <begin position="26"/>
        <end position="104"/>
    </location>
</feature>
<proteinExistence type="predicted"/>
<evidence type="ECO:0000313" key="3">
    <source>
        <dbReference type="Proteomes" id="UP000662770"/>
    </source>
</evidence>
<keyword evidence="3" id="KW-1185">Reference proteome</keyword>
<evidence type="ECO:0000256" key="1">
    <source>
        <dbReference type="SAM" id="SignalP"/>
    </source>
</evidence>
<evidence type="ECO:0000313" key="2">
    <source>
        <dbReference type="EMBL" id="QSX33574.1"/>
    </source>
</evidence>
<evidence type="ECO:0008006" key="4">
    <source>
        <dbReference type="Google" id="ProtNLM"/>
    </source>
</evidence>
<reference evidence="2 3" key="1">
    <citation type="submission" date="2021-03" db="EMBL/GenBank/DDBJ databases">
        <title>Novel species identification of genus Shewanella.</title>
        <authorList>
            <person name="Liu G."/>
            <person name="Zhang Q."/>
        </authorList>
    </citation>
    <scope>NUCLEOTIDE SEQUENCE [LARGE SCALE GENOMIC DNA]</scope>
    <source>
        <strain evidence="2 3">FJAT-51800</strain>
    </source>
</reference>
<dbReference type="RefSeq" id="WP_207354793.1">
    <property type="nucleotide sequence ID" value="NZ_CP071503.1"/>
</dbReference>
<organism evidence="2 3">
    <name type="scientific">Shewanella avicenniae</name>
    <dbReference type="NCBI Taxonomy" id="2814294"/>
    <lineage>
        <taxon>Bacteria</taxon>
        <taxon>Pseudomonadati</taxon>
        <taxon>Pseudomonadota</taxon>
        <taxon>Gammaproteobacteria</taxon>
        <taxon>Alteromonadales</taxon>
        <taxon>Shewanellaceae</taxon>
        <taxon>Shewanella</taxon>
    </lineage>
</organism>
<keyword evidence="1" id="KW-0732">Signal</keyword>
<sequence>MTFRIVRLASVISALLSLSACQAEAPPQADAPPAAPAQISSPVSPLLPCGSGAPRVDRAQIYARLKADGVITEQMSDADAEQRVTDYIQQRQQAYKRCVKGVKP</sequence>
<feature type="signal peptide" evidence="1">
    <location>
        <begin position="1"/>
        <end position="25"/>
    </location>
</feature>